<keyword evidence="2" id="KW-1185">Reference proteome</keyword>
<dbReference type="EMBL" id="NBIU01000023">
    <property type="protein sequence ID" value="PZT47735.1"/>
    <property type="molecule type" value="Genomic_DNA"/>
</dbReference>
<evidence type="ECO:0000313" key="1">
    <source>
        <dbReference type="EMBL" id="PZT47735.1"/>
    </source>
</evidence>
<organism evidence="1 2">
    <name type="scientific">Helicobacter valdiviensis</name>
    <dbReference type="NCBI Taxonomy" id="1458358"/>
    <lineage>
        <taxon>Bacteria</taxon>
        <taxon>Pseudomonadati</taxon>
        <taxon>Campylobacterota</taxon>
        <taxon>Epsilonproteobacteria</taxon>
        <taxon>Campylobacterales</taxon>
        <taxon>Helicobacteraceae</taxon>
        <taxon>Helicobacter</taxon>
    </lineage>
</organism>
<sequence length="124" mass="14542">MNFVKIGTTYILAKKITSFSVSFDCNKLKVSLNKEKHSFKLFKMSKEDLLISVIDKEKPKEILELEKPMEIELQGRILKGLVLLKDKKETTFDLNGVVFDLLEKHKESINKIEEIWENKFKTHK</sequence>
<accession>A0A2W6MT66</accession>
<dbReference type="Proteomes" id="UP000249746">
    <property type="component" value="Unassembled WGS sequence"/>
</dbReference>
<comment type="caution">
    <text evidence="1">The sequence shown here is derived from an EMBL/GenBank/DDBJ whole genome shotgun (WGS) entry which is preliminary data.</text>
</comment>
<reference evidence="1 2" key="1">
    <citation type="submission" date="2017-03" db="EMBL/GenBank/DDBJ databases">
        <title>Genomic and clinical evidence uncovers the enterohepatic species Helicobacter valdiviensis as a potential human intestinal pathogen.</title>
        <authorList>
            <person name="Fresia P."/>
            <person name="Jara R."/>
            <person name="Sierra R."/>
            <person name="Ferres I."/>
            <person name="Greif G."/>
            <person name="Iraola G."/>
            <person name="Collado L."/>
        </authorList>
    </citation>
    <scope>NUCLEOTIDE SEQUENCE [LARGE SCALE GENOMIC DNA]</scope>
    <source>
        <strain evidence="1 2">WBE14</strain>
    </source>
</reference>
<gene>
    <name evidence="1" type="ORF">B6S12_07690</name>
</gene>
<proteinExistence type="predicted"/>
<protein>
    <submittedName>
        <fullName evidence="1">Uncharacterized protein</fullName>
    </submittedName>
</protein>
<name>A0A2W6MT66_9HELI</name>
<evidence type="ECO:0000313" key="2">
    <source>
        <dbReference type="Proteomes" id="UP000249746"/>
    </source>
</evidence>
<dbReference type="AlphaFoldDB" id="A0A2W6MT66"/>
<dbReference type="RefSeq" id="WP_111230225.1">
    <property type="nucleotide sequence ID" value="NZ_NBIU01000023.1"/>
</dbReference>